<reference evidence="1 2" key="1">
    <citation type="submission" date="2019-12" db="EMBL/GenBank/DDBJ databases">
        <authorList>
            <person name="Huq M.A."/>
        </authorList>
    </citation>
    <scope>NUCLEOTIDE SEQUENCE [LARGE SCALE GENOMIC DNA]</scope>
    <source>
        <strain evidence="1 2">MAH-18</strain>
    </source>
</reference>
<dbReference type="EMBL" id="WSEK01000004">
    <property type="protein sequence ID" value="MVQ48538.1"/>
    <property type="molecule type" value="Genomic_DNA"/>
</dbReference>
<dbReference type="Proteomes" id="UP000473525">
    <property type="component" value="Unassembled WGS sequence"/>
</dbReference>
<gene>
    <name evidence="1" type="ORF">GON03_05050</name>
</gene>
<accession>A0A6L6XNN1</accession>
<protein>
    <submittedName>
        <fullName evidence="1">Uncharacterized protein</fullName>
    </submittedName>
</protein>
<evidence type="ECO:0000313" key="2">
    <source>
        <dbReference type="Proteomes" id="UP000473525"/>
    </source>
</evidence>
<dbReference type="AlphaFoldDB" id="A0A6L6XNN1"/>
<name>A0A6L6XNN1_9ACTN</name>
<dbReference type="RefSeq" id="WP_157340783.1">
    <property type="nucleotide sequence ID" value="NZ_WSEK01000004.1"/>
</dbReference>
<proteinExistence type="predicted"/>
<keyword evidence="2" id="KW-1185">Reference proteome</keyword>
<comment type="caution">
    <text evidence="1">The sequence shown here is derived from an EMBL/GenBank/DDBJ whole genome shotgun (WGS) entry which is preliminary data.</text>
</comment>
<evidence type="ECO:0000313" key="1">
    <source>
        <dbReference type="EMBL" id="MVQ48538.1"/>
    </source>
</evidence>
<sequence length="78" mass="8249">MTGASWSSTMIGRLTWTASANSGIASTSISANGAVQPLGSRLSHRFEIRFNGSPSPVDDAYQRSETTATVAWHAAQVH</sequence>
<organism evidence="1 2">
    <name type="scientific">Nocardioides agri</name>
    <dbReference type="NCBI Taxonomy" id="2682843"/>
    <lineage>
        <taxon>Bacteria</taxon>
        <taxon>Bacillati</taxon>
        <taxon>Actinomycetota</taxon>
        <taxon>Actinomycetes</taxon>
        <taxon>Propionibacteriales</taxon>
        <taxon>Nocardioidaceae</taxon>
        <taxon>Nocardioides</taxon>
    </lineage>
</organism>